<dbReference type="CDD" id="cd22679">
    <property type="entry name" value="FHA_SLMAP"/>
    <property type="match status" value="1"/>
</dbReference>
<dbReference type="Proteomes" id="UP000005237">
    <property type="component" value="Unassembled WGS sequence"/>
</dbReference>
<evidence type="ECO:0000313" key="2">
    <source>
        <dbReference type="EnsemblMetazoa" id="CJA27918.1"/>
    </source>
</evidence>
<dbReference type="InterPro" id="IPR051176">
    <property type="entry name" value="Cent_Immune-Sig_Mod"/>
</dbReference>
<reference evidence="3" key="1">
    <citation type="submission" date="2010-08" db="EMBL/GenBank/DDBJ databases">
        <authorList>
            <consortium name="Caenorhabditis japonica Sequencing Consortium"/>
            <person name="Wilson R.K."/>
        </authorList>
    </citation>
    <scope>NUCLEOTIDE SEQUENCE [LARGE SCALE GENOMIC DNA]</scope>
    <source>
        <strain evidence="3">DF5081</strain>
    </source>
</reference>
<dbReference type="SUPFAM" id="SSF49879">
    <property type="entry name" value="SMAD/FHA domain"/>
    <property type="match status" value="1"/>
</dbReference>
<dbReference type="Pfam" id="PF00498">
    <property type="entry name" value="FHA"/>
    <property type="match status" value="1"/>
</dbReference>
<organism evidence="2 3">
    <name type="scientific">Caenorhabditis japonica</name>
    <dbReference type="NCBI Taxonomy" id="281687"/>
    <lineage>
        <taxon>Eukaryota</taxon>
        <taxon>Metazoa</taxon>
        <taxon>Ecdysozoa</taxon>
        <taxon>Nematoda</taxon>
        <taxon>Chromadorea</taxon>
        <taxon>Rhabditida</taxon>
        <taxon>Rhabditina</taxon>
        <taxon>Rhabditomorpha</taxon>
        <taxon>Rhabditoidea</taxon>
        <taxon>Rhabditidae</taxon>
        <taxon>Peloderinae</taxon>
        <taxon>Caenorhabditis</taxon>
    </lineage>
</organism>
<dbReference type="PANTHER" id="PTHR15715:SF37">
    <property type="entry name" value="LD47843P"/>
    <property type="match status" value="1"/>
</dbReference>
<dbReference type="AlphaFoldDB" id="A0A8R1EB68"/>
<proteinExistence type="predicted"/>
<name>A0A8R1EB68_CAEJA</name>
<dbReference type="SMART" id="SM00240">
    <property type="entry name" value="FHA"/>
    <property type="match status" value="1"/>
</dbReference>
<dbReference type="InterPro" id="IPR008984">
    <property type="entry name" value="SMAD_FHA_dom_sf"/>
</dbReference>
<dbReference type="Gene3D" id="2.60.200.20">
    <property type="match status" value="1"/>
</dbReference>
<sequence length="178" mass="20214">MSFGWVTLVPTPKSHPFEERRIKVTTQNEPVKIGRAVARTQATSDNAVFDCKVLSRNHAILWYRDGEFWLKDTKSSNGTFVNNEKLQIDQKATGRETDSRRVYSGDIIQFGVEIVENANKVSVVYGCIYAVLQCFNAEGRFFENTSPAAEEGVRSTGTLVSNRKLFQMQQYVLEAQHR</sequence>
<evidence type="ECO:0000259" key="1">
    <source>
        <dbReference type="PROSITE" id="PS50006"/>
    </source>
</evidence>
<protein>
    <submittedName>
        <fullName evidence="2">FHA domain-containing protein</fullName>
    </submittedName>
</protein>
<keyword evidence="3" id="KW-1185">Reference proteome</keyword>
<dbReference type="PANTHER" id="PTHR15715">
    <property type="entry name" value="CENTROSOMAL PROTEIN OF 170 KDA"/>
    <property type="match status" value="1"/>
</dbReference>
<evidence type="ECO:0000313" key="3">
    <source>
        <dbReference type="Proteomes" id="UP000005237"/>
    </source>
</evidence>
<dbReference type="PROSITE" id="PS50006">
    <property type="entry name" value="FHA_DOMAIN"/>
    <property type="match status" value="1"/>
</dbReference>
<accession>A0A8R1EB68</accession>
<reference evidence="2" key="2">
    <citation type="submission" date="2022-06" db="UniProtKB">
        <authorList>
            <consortium name="EnsemblMetazoa"/>
        </authorList>
    </citation>
    <scope>IDENTIFICATION</scope>
    <source>
        <strain evidence="2">DF5081</strain>
    </source>
</reference>
<feature type="domain" description="FHA" evidence="1">
    <location>
        <begin position="31"/>
        <end position="86"/>
    </location>
</feature>
<dbReference type="EnsemblMetazoa" id="CJA27918.1">
    <property type="protein sequence ID" value="CJA27918.1"/>
    <property type="gene ID" value="WBGene00183491"/>
</dbReference>
<dbReference type="InterPro" id="IPR000253">
    <property type="entry name" value="FHA_dom"/>
</dbReference>